<dbReference type="AlphaFoldDB" id="A0A1T2KSI1"/>
<protein>
    <submittedName>
        <fullName evidence="1">Uncharacterized protein</fullName>
    </submittedName>
</protein>
<proteinExistence type="predicted"/>
<evidence type="ECO:0000313" key="1">
    <source>
        <dbReference type="EMBL" id="OOZ35807.1"/>
    </source>
</evidence>
<gene>
    <name evidence="1" type="ORF">BOW52_11145</name>
</gene>
<dbReference type="RefSeq" id="WP_217349052.1">
    <property type="nucleotide sequence ID" value="NZ_MPRK01000374.1"/>
</dbReference>
<reference evidence="1 2" key="1">
    <citation type="submission" date="2016-11" db="EMBL/GenBank/DDBJ databases">
        <title>Mixed transmission modes and dynamic genome evolution in an obligate animal-bacterial symbiosis.</title>
        <authorList>
            <person name="Russell S.L."/>
            <person name="Corbett-Detig R.B."/>
            <person name="Cavanaugh C.M."/>
        </authorList>
    </citation>
    <scope>NUCLEOTIDE SEQUENCE [LARGE SCALE GENOMIC DNA]</scope>
    <source>
        <strain evidence="1">Sp-SM6</strain>
    </source>
</reference>
<name>A0A1T2KSI1_9GAMM</name>
<evidence type="ECO:0000313" key="2">
    <source>
        <dbReference type="Proteomes" id="UP000190198"/>
    </source>
</evidence>
<sequence length="351" mass="40148">KTGIINLPLQSLWSQIDVYANNKLVSLHGSHYPWKAYLKTILSRGNPALETQMQSQLFFLDTNDLDDQDANTGVNVGLFARYYYTKESRTFDMEGPIYEDLFALNRYLVNGVDLYLKLFRNRASFLLMSGEDQPQYKVELLDVVFKACMIKIDEGVLLSHARIFEDKTAKYPLTRTEIKMNSIPAGSGSFVWQNVYSNNLPQKVFFVFVDQSAVNGNYSKNPFNFQHIADGMALYVNGESVPARPMQMDLSANKNFVTPYVNLMETCDRWNKDEGFAITRLMFDSGYAIYGFDLAPSDYGGDYINLIRHGNLRLEVKFATTTTVTYNCLAYAEFPALLEIDRTRDVKFTRV</sequence>
<comment type="caution">
    <text evidence="1">The sequence shown here is derived from an EMBL/GenBank/DDBJ whole genome shotgun (WGS) entry which is preliminary data.</text>
</comment>
<feature type="non-terminal residue" evidence="1">
    <location>
        <position position="1"/>
    </location>
</feature>
<keyword evidence="2" id="KW-1185">Reference proteome</keyword>
<dbReference type="EMBL" id="MPRK01000374">
    <property type="protein sequence ID" value="OOZ35807.1"/>
    <property type="molecule type" value="Genomic_DNA"/>
</dbReference>
<accession>A0A1T2KSI1</accession>
<organism evidence="1 2">
    <name type="scientific">Solemya elarraichensis gill symbiont</name>
    <dbReference type="NCBI Taxonomy" id="1918949"/>
    <lineage>
        <taxon>Bacteria</taxon>
        <taxon>Pseudomonadati</taxon>
        <taxon>Pseudomonadota</taxon>
        <taxon>Gammaproteobacteria</taxon>
        <taxon>sulfur-oxidizing symbionts</taxon>
    </lineage>
</organism>
<dbReference type="Proteomes" id="UP000190198">
    <property type="component" value="Unassembled WGS sequence"/>
</dbReference>